<gene>
    <name evidence="1" type="ORF">ACFQPB_11315</name>
</gene>
<proteinExistence type="predicted"/>
<evidence type="ECO:0008006" key="3">
    <source>
        <dbReference type="Google" id="ProtNLM"/>
    </source>
</evidence>
<evidence type="ECO:0000313" key="1">
    <source>
        <dbReference type="EMBL" id="MFC7409449.1"/>
    </source>
</evidence>
<name>A0ABW2QIZ4_9BURK</name>
<protein>
    <recommendedName>
        <fullName evidence="3">DUF4376 domain-containing protein</fullName>
    </recommendedName>
</protein>
<sequence>MEITINIDAFYDLKKKVAPLCVMHGGQTYDAFLCLDEHGKCSFQLDPPWETGCSAEVWHDRTLRWELPAGVNGSNIYRLLMDASTIQLLQRVHEGHEIVWDGNNYSGVLDDDAQEASDELETLFGDEITEASLWTIWEVDDWLWCSGQSLLDNWPNGLTLAEAAQKIIEDAVSQDVYCGSLTDVKEALMKQLNYDIEKSGYEPTAEQQAALDGDE</sequence>
<dbReference type="Proteomes" id="UP001596501">
    <property type="component" value="Unassembled WGS sequence"/>
</dbReference>
<dbReference type="EMBL" id="JBHTCA010000006">
    <property type="protein sequence ID" value="MFC7409449.1"/>
    <property type="molecule type" value="Genomic_DNA"/>
</dbReference>
<comment type="caution">
    <text evidence="1">The sequence shown here is derived from an EMBL/GenBank/DDBJ whole genome shotgun (WGS) entry which is preliminary data.</text>
</comment>
<keyword evidence="2" id="KW-1185">Reference proteome</keyword>
<accession>A0ABW2QIZ4</accession>
<organism evidence="1 2">
    <name type="scientific">Hydrogenophaga atypica</name>
    <dbReference type="NCBI Taxonomy" id="249409"/>
    <lineage>
        <taxon>Bacteria</taxon>
        <taxon>Pseudomonadati</taxon>
        <taxon>Pseudomonadota</taxon>
        <taxon>Betaproteobacteria</taxon>
        <taxon>Burkholderiales</taxon>
        <taxon>Comamonadaceae</taxon>
        <taxon>Hydrogenophaga</taxon>
    </lineage>
</organism>
<evidence type="ECO:0000313" key="2">
    <source>
        <dbReference type="Proteomes" id="UP001596501"/>
    </source>
</evidence>
<dbReference type="RefSeq" id="WP_382223153.1">
    <property type="nucleotide sequence ID" value="NZ_JBHTCA010000006.1"/>
</dbReference>
<reference evidence="2" key="1">
    <citation type="journal article" date="2019" name="Int. J. Syst. Evol. Microbiol.">
        <title>The Global Catalogue of Microorganisms (GCM) 10K type strain sequencing project: providing services to taxonomists for standard genome sequencing and annotation.</title>
        <authorList>
            <consortium name="The Broad Institute Genomics Platform"/>
            <consortium name="The Broad Institute Genome Sequencing Center for Infectious Disease"/>
            <person name="Wu L."/>
            <person name="Ma J."/>
        </authorList>
    </citation>
    <scope>NUCLEOTIDE SEQUENCE [LARGE SCALE GENOMIC DNA]</scope>
    <source>
        <strain evidence="2">CGMCC 1.12371</strain>
    </source>
</reference>